<organism evidence="3 4">
    <name type="scientific">Sphagnum troendelagicum</name>
    <dbReference type="NCBI Taxonomy" id="128251"/>
    <lineage>
        <taxon>Eukaryota</taxon>
        <taxon>Viridiplantae</taxon>
        <taxon>Streptophyta</taxon>
        <taxon>Embryophyta</taxon>
        <taxon>Bryophyta</taxon>
        <taxon>Sphagnophytina</taxon>
        <taxon>Sphagnopsida</taxon>
        <taxon>Sphagnales</taxon>
        <taxon>Sphagnaceae</taxon>
        <taxon>Sphagnum</taxon>
    </lineage>
</organism>
<sequence>MNRTPAAAASLLLFLSSISCKGPADGLPLIITCMPREVMRKYPQLIGRIPAAMQRTASTKPRDNQRRVMTTSSKVGYRTRHPL</sequence>
<evidence type="ECO:0000313" key="4">
    <source>
        <dbReference type="Proteomes" id="UP001497512"/>
    </source>
</evidence>
<proteinExistence type="predicted"/>
<name>A0ABP0TDU4_9BRYO</name>
<evidence type="ECO:0000313" key="3">
    <source>
        <dbReference type="EMBL" id="CAK9193702.1"/>
    </source>
</evidence>
<keyword evidence="4" id="KW-1185">Reference proteome</keyword>
<evidence type="ECO:0000256" key="1">
    <source>
        <dbReference type="SAM" id="MobiDB-lite"/>
    </source>
</evidence>
<accession>A0ABP0TDU4</accession>
<feature type="region of interest" description="Disordered" evidence="1">
    <location>
        <begin position="53"/>
        <end position="83"/>
    </location>
</feature>
<reference evidence="3" key="1">
    <citation type="submission" date="2024-02" db="EMBL/GenBank/DDBJ databases">
        <authorList>
            <consortium name="ELIXIR-Norway"/>
            <consortium name="Elixir Norway"/>
        </authorList>
    </citation>
    <scope>NUCLEOTIDE SEQUENCE</scope>
</reference>
<evidence type="ECO:0000256" key="2">
    <source>
        <dbReference type="SAM" id="SignalP"/>
    </source>
</evidence>
<dbReference type="Proteomes" id="UP001497512">
    <property type="component" value="Chromosome 10"/>
</dbReference>
<keyword evidence="2" id="KW-0732">Signal</keyword>
<dbReference type="PROSITE" id="PS51257">
    <property type="entry name" value="PROKAR_LIPOPROTEIN"/>
    <property type="match status" value="1"/>
</dbReference>
<evidence type="ECO:0008006" key="5">
    <source>
        <dbReference type="Google" id="ProtNLM"/>
    </source>
</evidence>
<feature type="signal peptide" evidence="2">
    <location>
        <begin position="1"/>
        <end position="26"/>
    </location>
</feature>
<dbReference type="EMBL" id="OZ019902">
    <property type="protein sequence ID" value="CAK9193702.1"/>
    <property type="molecule type" value="Genomic_DNA"/>
</dbReference>
<gene>
    <name evidence="3" type="ORF">CSSPTR1EN2_LOCUS2158</name>
</gene>
<protein>
    <recommendedName>
        <fullName evidence="5">Secreted protein</fullName>
    </recommendedName>
</protein>
<feature type="chain" id="PRO_5047514880" description="Secreted protein" evidence="2">
    <location>
        <begin position="27"/>
        <end position="83"/>
    </location>
</feature>